<comment type="cofactor">
    <cofactor evidence="10">
        <name>Mg(2+)</name>
        <dbReference type="ChEBI" id="CHEBI:18420"/>
    </cofactor>
    <cofactor evidence="10">
        <name>Mn(2+)</name>
        <dbReference type="ChEBI" id="CHEBI:29035"/>
    </cofactor>
</comment>
<dbReference type="PANTHER" id="PTHR34353">
    <property type="entry name" value="CRISPR-ASSOCIATED ENDONUCLEASE CAS1 1"/>
    <property type="match status" value="1"/>
</dbReference>
<dbReference type="Gene3D" id="1.20.120.920">
    <property type="entry name" value="CRISPR-associated endonuclease Cas1, C-terminal domain"/>
    <property type="match status" value="1"/>
</dbReference>
<comment type="function">
    <text evidence="10">CRISPR (clustered regularly interspaced short palindromic repeat), is an adaptive immune system that provides protection against mobile genetic elements (viruses, transposable elements and conjugative plasmids). CRISPR clusters contain spacers, sequences complementary to antecedent mobile elements, and target invading nucleic acids. CRISPR clusters are transcribed and processed into CRISPR RNA (crRNA). Acts as a dsDNA endonuclease. Involved in the integration of spacer DNA into the CRISPR cassette.</text>
</comment>
<dbReference type="PANTHER" id="PTHR34353:SF2">
    <property type="entry name" value="CRISPR-ASSOCIATED ENDONUCLEASE CAS1 1"/>
    <property type="match status" value="1"/>
</dbReference>
<evidence type="ECO:0000256" key="4">
    <source>
        <dbReference type="ARBA" id="ARBA00022801"/>
    </source>
</evidence>
<dbReference type="GO" id="GO:0004520">
    <property type="term" value="F:DNA endonuclease activity"/>
    <property type="evidence" value="ECO:0007669"/>
    <property type="project" value="InterPro"/>
</dbReference>
<comment type="subunit">
    <text evidence="9 10">Homodimer, forms a heterotetramer with a Cas2 homodimer.</text>
</comment>
<feature type="binding site" evidence="10">
    <location>
        <position position="148"/>
    </location>
    <ligand>
        <name>Mn(2+)</name>
        <dbReference type="ChEBI" id="CHEBI:29035"/>
    </ligand>
</feature>
<evidence type="ECO:0000256" key="9">
    <source>
        <dbReference type="ARBA" id="ARBA00038592"/>
    </source>
</evidence>
<feature type="binding site" evidence="10">
    <location>
        <position position="205"/>
    </location>
    <ligand>
        <name>Mn(2+)</name>
        <dbReference type="ChEBI" id="CHEBI:29035"/>
    </ligand>
</feature>
<gene>
    <name evidence="10" type="primary">cas1</name>
    <name evidence="11" type="ORF">L21SP2_1017</name>
</gene>
<dbReference type="InterPro" id="IPR002729">
    <property type="entry name" value="CRISPR-assoc_Cas1"/>
</dbReference>
<keyword evidence="4 10" id="KW-0378">Hydrolase</keyword>
<evidence type="ECO:0000256" key="5">
    <source>
        <dbReference type="ARBA" id="ARBA00022842"/>
    </source>
</evidence>
<reference evidence="11 12" key="1">
    <citation type="journal article" date="2015" name="Stand. Genomic Sci.">
        <title>Complete genome sequence and description of Salinispira pacifica gen. nov., sp. nov., a novel spirochaete isolated form a hypersaline microbial mat.</title>
        <authorList>
            <person name="Ben Hania W."/>
            <person name="Joseph M."/>
            <person name="Schumann P."/>
            <person name="Bunk B."/>
            <person name="Fiebig A."/>
            <person name="Sproer C."/>
            <person name="Klenk H.P."/>
            <person name="Fardeau M.L."/>
            <person name="Spring S."/>
        </authorList>
    </citation>
    <scope>NUCLEOTIDE SEQUENCE [LARGE SCALE GENOMIC DNA]</scope>
    <source>
        <strain evidence="11 12">L21-RPul-D2</strain>
    </source>
</reference>
<evidence type="ECO:0000256" key="2">
    <source>
        <dbReference type="ARBA" id="ARBA00022723"/>
    </source>
</evidence>
<dbReference type="RefSeq" id="WP_024267365.1">
    <property type="nucleotide sequence ID" value="NC_023035.1"/>
</dbReference>
<keyword evidence="12" id="KW-1185">Reference proteome</keyword>
<dbReference type="KEGG" id="slr:L21SP2_1017"/>
<dbReference type="NCBIfam" id="TIGR03639">
    <property type="entry name" value="cas1_NMENI"/>
    <property type="match status" value="1"/>
</dbReference>
<evidence type="ECO:0000256" key="6">
    <source>
        <dbReference type="ARBA" id="ARBA00023118"/>
    </source>
</evidence>
<evidence type="ECO:0000313" key="11">
    <source>
        <dbReference type="EMBL" id="AHC14435.1"/>
    </source>
</evidence>
<evidence type="ECO:0000256" key="7">
    <source>
        <dbReference type="ARBA" id="ARBA00023125"/>
    </source>
</evidence>
<dbReference type="GO" id="GO:0003677">
    <property type="term" value="F:DNA binding"/>
    <property type="evidence" value="ECO:0007669"/>
    <property type="project" value="UniProtKB-KW"/>
</dbReference>
<evidence type="ECO:0000256" key="8">
    <source>
        <dbReference type="ARBA" id="ARBA00023211"/>
    </source>
</evidence>
<evidence type="ECO:0000313" key="12">
    <source>
        <dbReference type="Proteomes" id="UP000018680"/>
    </source>
</evidence>
<keyword evidence="1 10" id="KW-0540">Nuclease</keyword>
<dbReference type="InterPro" id="IPR019855">
    <property type="entry name" value="CRISPR-assoc_Cas1_NMENI"/>
</dbReference>
<name>V5WFM1_9SPIO</name>
<dbReference type="EC" id="3.1.-.-" evidence="10"/>
<evidence type="ECO:0000256" key="1">
    <source>
        <dbReference type="ARBA" id="ARBA00022722"/>
    </source>
</evidence>
<dbReference type="HAMAP" id="MF_01470">
    <property type="entry name" value="Cas1"/>
    <property type="match status" value="1"/>
</dbReference>
<dbReference type="EMBL" id="CP006939">
    <property type="protein sequence ID" value="AHC14435.1"/>
    <property type="molecule type" value="Genomic_DNA"/>
</dbReference>
<evidence type="ECO:0000256" key="10">
    <source>
        <dbReference type="HAMAP-Rule" id="MF_01470"/>
    </source>
</evidence>
<dbReference type="Proteomes" id="UP000018680">
    <property type="component" value="Chromosome"/>
</dbReference>
<keyword evidence="3 10" id="KW-0255">Endonuclease</keyword>
<sequence>MIKRTLYFSKPVYLKQANNQLEAFSDHELITSAPIEDIGFLVLDNPQIAYSQSLVATLLENNAAIIYCNSKHMPTGMVLNLDSHHLQHELQRSQIEVKQPVKKALWKHIVERKIRNQIAVAEFSKLQIPELLRACSKEVKSDDSTNREAVAAKSYWKTVMPEGYTRSNRDLLANKKLNYGYAILRAAVARSLSGSGLLPTIGIHHRNQYNSFALADDIMEPYRPFVDAQVLQTTTPDRLLNKADLTKEDKADMLNALTRDVYFPEKKRPLSNGLSLTTASIARHFTDKTMKPMFPKFKKL</sequence>
<protein>
    <recommendedName>
        <fullName evidence="10">CRISPR-associated endonuclease Cas1</fullName>
        <ecNumber evidence="10">3.1.-.-</ecNumber>
    </recommendedName>
</protein>
<comment type="similarity">
    <text evidence="10">Belongs to the CRISPR-associated endonuclease Cas1 family.</text>
</comment>
<organism evidence="11 12">
    <name type="scientific">Salinispira pacifica</name>
    <dbReference type="NCBI Taxonomy" id="1307761"/>
    <lineage>
        <taxon>Bacteria</taxon>
        <taxon>Pseudomonadati</taxon>
        <taxon>Spirochaetota</taxon>
        <taxon>Spirochaetia</taxon>
        <taxon>Spirochaetales</taxon>
        <taxon>Spirochaetaceae</taxon>
        <taxon>Salinispira</taxon>
    </lineage>
</organism>
<dbReference type="PATRIC" id="fig|1307761.3.peg.1015"/>
<dbReference type="GO" id="GO:0016787">
    <property type="term" value="F:hydrolase activity"/>
    <property type="evidence" value="ECO:0007669"/>
    <property type="project" value="UniProtKB-KW"/>
</dbReference>
<dbReference type="Pfam" id="PF01867">
    <property type="entry name" value="Cas_Cas1"/>
    <property type="match status" value="1"/>
</dbReference>
<dbReference type="InterPro" id="IPR042206">
    <property type="entry name" value="CRISPR-assoc_Cas1_C"/>
</dbReference>
<keyword evidence="2 10" id="KW-0479">Metal-binding</keyword>
<keyword evidence="6 10" id="KW-0051">Antiviral defense</keyword>
<dbReference type="GO" id="GO:0043571">
    <property type="term" value="P:maintenance of CRISPR repeat elements"/>
    <property type="evidence" value="ECO:0007669"/>
    <property type="project" value="UniProtKB-UniRule"/>
</dbReference>
<dbReference type="NCBIfam" id="TIGR00287">
    <property type="entry name" value="cas1"/>
    <property type="match status" value="1"/>
</dbReference>
<keyword evidence="7 10" id="KW-0238">DNA-binding</keyword>
<dbReference type="GO" id="GO:0046872">
    <property type="term" value="F:metal ion binding"/>
    <property type="evidence" value="ECO:0007669"/>
    <property type="project" value="UniProtKB-UniRule"/>
</dbReference>
<accession>V5WFM1</accession>
<dbReference type="AlphaFoldDB" id="V5WFM1"/>
<keyword evidence="8 10" id="KW-0464">Manganese</keyword>
<evidence type="ECO:0000256" key="3">
    <source>
        <dbReference type="ARBA" id="ARBA00022759"/>
    </source>
</evidence>
<keyword evidence="5 10" id="KW-0460">Magnesium</keyword>
<dbReference type="InterPro" id="IPR050646">
    <property type="entry name" value="Cas1"/>
</dbReference>
<dbReference type="GO" id="GO:0051607">
    <property type="term" value="P:defense response to virus"/>
    <property type="evidence" value="ECO:0007669"/>
    <property type="project" value="UniProtKB-UniRule"/>
</dbReference>
<feature type="binding site" evidence="10">
    <location>
        <position position="220"/>
    </location>
    <ligand>
        <name>Mn(2+)</name>
        <dbReference type="ChEBI" id="CHEBI:29035"/>
    </ligand>
</feature>
<dbReference type="STRING" id="1307761.L21SP2_1017"/>
<proteinExistence type="inferred from homology"/>
<dbReference type="OrthoDB" id="9803119at2"/>
<dbReference type="eggNOG" id="COG1518">
    <property type="taxonomic scope" value="Bacteria"/>
</dbReference>
<dbReference type="HOGENOM" id="CLU_055263_1_0_12"/>